<proteinExistence type="inferred from homology"/>
<dbReference type="GO" id="GO:0043682">
    <property type="term" value="F:P-type divalent copper transporter activity"/>
    <property type="evidence" value="ECO:0007669"/>
    <property type="project" value="TreeGrafter"/>
</dbReference>
<keyword evidence="3 8" id="KW-0812">Transmembrane</keyword>
<dbReference type="SUPFAM" id="SSF81653">
    <property type="entry name" value="Calcium ATPase, transduction domain A"/>
    <property type="match status" value="1"/>
</dbReference>
<dbReference type="GO" id="GO:0005507">
    <property type="term" value="F:copper ion binding"/>
    <property type="evidence" value="ECO:0007669"/>
    <property type="project" value="TreeGrafter"/>
</dbReference>
<dbReference type="AlphaFoldDB" id="A0A383CFK1"/>
<evidence type="ECO:0000256" key="4">
    <source>
        <dbReference type="ARBA" id="ARBA00022723"/>
    </source>
</evidence>
<evidence type="ECO:0000256" key="2">
    <source>
        <dbReference type="ARBA" id="ARBA00006024"/>
    </source>
</evidence>
<dbReference type="InterPro" id="IPR001757">
    <property type="entry name" value="P_typ_ATPase"/>
</dbReference>
<organism evidence="10">
    <name type="scientific">marine metagenome</name>
    <dbReference type="NCBI Taxonomy" id="408172"/>
    <lineage>
        <taxon>unclassified sequences</taxon>
        <taxon>metagenomes</taxon>
        <taxon>ecological metagenomes</taxon>
    </lineage>
</organism>
<protein>
    <recommendedName>
        <fullName evidence="9">P-type ATPase A domain-containing protein</fullName>
    </recommendedName>
</protein>
<evidence type="ECO:0000256" key="3">
    <source>
        <dbReference type="ARBA" id="ARBA00022692"/>
    </source>
</evidence>
<dbReference type="PRINTS" id="PR00119">
    <property type="entry name" value="CATATPASE"/>
</dbReference>
<evidence type="ECO:0000256" key="7">
    <source>
        <dbReference type="ARBA" id="ARBA00023136"/>
    </source>
</evidence>
<evidence type="ECO:0000313" key="10">
    <source>
        <dbReference type="EMBL" id="SVE31137.1"/>
    </source>
</evidence>
<dbReference type="NCBIfam" id="TIGR01494">
    <property type="entry name" value="ATPase_P-type"/>
    <property type="match status" value="1"/>
</dbReference>
<keyword evidence="4" id="KW-0479">Metal-binding</keyword>
<dbReference type="Gene3D" id="3.40.50.1000">
    <property type="entry name" value="HAD superfamily/HAD-like"/>
    <property type="match status" value="1"/>
</dbReference>
<dbReference type="GO" id="GO:0005524">
    <property type="term" value="F:ATP binding"/>
    <property type="evidence" value="ECO:0007669"/>
    <property type="project" value="InterPro"/>
</dbReference>
<dbReference type="Pfam" id="PF00122">
    <property type="entry name" value="E1-E2_ATPase"/>
    <property type="match status" value="1"/>
</dbReference>
<sequence>LLGRFLESKARSNAASAINSLLKLQPKTAILVRDKNHIKVPIESIQPGNLILVKPGETVPTDGKILTGSSTVDESMLTGESMPVTKLKNSKVIGGTINLSGSFEFEATETGSSTVLSNIVKIVEDAQSSKPPIQLVADRIASYFVPTVIIVSILTFLFWMVFGPQPALTNSVLNMITVLVIACPCALGLAAPTATMASTGTGAKHGILVRGFEALENARKASIAIFDKTGTLTTGAPVVN</sequence>
<dbReference type="FunFam" id="2.70.150.10:FF:000002">
    <property type="entry name" value="Copper-transporting ATPase 1, putative"/>
    <property type="match status" value="1"/>
</dbReference>
<keyword evidence="7 8" id="KW-0472">Membrane</keyword>
<gene>
    <name evidence="10" type="ORF">METZ01_LOCUS483991</name>
</gene>
<dbReference type="PROSITE" id="PS00154">
    <property type="entry name" value="ATPASE_E1_E2"/>
    <property type="match status" value="1"/>
</dbReference>
<comment type="subcellular location">
    <subcellularLocation>
        <location evidence="1">Endomembrane system</location>
        <topology evidence="1">Multi-pass membrane protein</topology>
    </subcellularLocation>
</comment>
<dbReference type="GO" id="GO:0055070">
    <property type="term" value="P:copper ion homeostasis"/>
    <property type="evidence" value="ECO:0007669"/>
    <property type="project" value="TreeGrafter"/>
</dbReference>
<feature type="non-terminal residue" evidence="10">
    <location>
        <position position="1"/>
    </location>
</feature>
<dbReference type="InterPro" id="IPR023298">
    <property type="entry name" value="ATPase_P-typ_TM_dom_sf"/>
</dbReference>
<keyword evidence="5" id="KW-1278">Translocase</keyword>
<dbReference type="GO" id="GO:0016887">
    <property type="term" value="F:ATP hydrolysis activity"/>
    <property type="evidence" value="ECO:0007669"/>
    <property type="project" value="InterPro"/>
</dbReference>
<dbReference type="PANTHER" id="PTHR43520">
    <property type="entry name" value="ATP7, ISOFORM B"/>
    <property type="match status" value="1"/>
</dbReference>
<evidence type="ECO:0000256" key="1">
    <source>
        <dbReference type="ARBA" id="ARBA00004127"/>
    </source>
</evidence>
<dbReference type="SUPFAM" id="SSF81665">
    <property type="entry name" value="Calcium ATPase, transmembrane domain M"/>
    <property type="match status" value="1"/>
</dbReference>
<dbReference type="EMBL" id="UINC01208552">
    <property type="protein sequence ID" value="SVE31137.1"/>
    <property type="molecule type" value="Genomic_DNA"/>
</dbReference>
<dbReference type="PANTHER" id="PTHR43520:SF8">
    <property type="entry name" value="P-TYPE CU(+) TRANSPORTER"/>
    <property type="match status" value="1"/>
</dbReference>
<accession>A0A383CFK1</accession>
<evidence type="ECO:0000259" key="9">
    <source>
        <dbReference type="Pfam" id="PF00122"/>
    </source>
</evidence>
<evidence type="ECO:0000256" key="6">
    <source>
        <dbReference type="ARBA" id="ARBA00022989"/>
    </source>
</evidence>
<dbReference type="InterPro" id="IPR008250">
    <property type="entry name" value="ATPase_P-typ_transduc_dom_A_sf"/>
</dbReference>
<feature type="domain" description="P-type ATPase A" evidence="9">
    <location>
        <begin position="24"/>
        <end position="124"/>
    </location>
</feature>
<evidence type="ECO:0000256" key="8">
    <source>
        <dbReference type="SAM" id="Phobius"/>
    </source>
</evidence>
<dbReference type="InterPro" id="IPR018303">
    <property type="entry name" value="ATPase_P-typ_P_site"/>
</dbReference>
<keyword evidence="6 8" id="KW-1133">Transmembrane helix</keyword>
<dbReference type="Gene3D" id="2.70.150.10">
    <property type="entry name" value="Calcium-transporting ATPase, cytoplasmic transduction domain A"/>
    <property type="match status" value="1"/>
</dbReference>
<dbReference type="InterPro" id="IPR059000">
    <property type="entry name" value="ATPase_P-type_domA"/>
</dbReference>
<comment type="similarity">
    <text evidence="2">Belongs to the cation transport ATPase (P-type) (TC 3.A.3) family. Type IB subfamily.</text>
</comment>
<dbReference type="GO" id="GO:0016020">
    <property type="term" value="C:membrane"/>
    <property type="evidence" value="ECO:0007669"/>
    <property type="project" value="InterPro"/>
</dbReference>
<dbReference type="InterPro" id="IPR023214">
    <property type="entry name" value="HAD_sf"/>
</dbReference>
<dbReference type="PRINTS" id="PR00943">
    <property type="entry name" value="CUATPASE"/>
</dbReference>
<feature type="transmembrane region" description="Helical" evidence="8">
    <location>
        <begin position="140"/>
        <end position="160"/>
    </location>
</feature>
<evidence type="ECO:0000256" key="5">
    <source>
        <dbReference type="ARBA" id="ARBA00022967"/>
    </source>
</evidence>
<feature type="transmembrane region" description="Helical" evidence="8">
    <location>
        <begin position="172"/>
        <end position="191"/>
    </location>
</feature>
<name>A0A383CFK1_9ZZZZ</name>
<feature type="non-terminal residue" evidence="10">
    <location>
        <position position="240"/>
    </location>
</feature>
<reference evidence="10" key="1">
    <citation type="submission" date="2018-05" db="EMBL/GenBank/DDBJ databases">
        <authorList>
            <person name="Lanie J.A."/>
            <person name="Ng W.-L."/>
            <person name="Kazmierczak K.M."/>
            <person name="Andrzejewski T.M."/>
            <person name="Davidsen T.M."/>
            <person name="Wayne K.J."/>
            <person name="Tettelin H."/>
            <person name="Glass J.I."/>
            <person name="Rusch D."/>
            <person name="Podicherti R."/>
            <person name="Tsui H.-C.T."/>
            <person name="Winkler M.E."/>
        </authorList>
    </citation>
    <scope>NUCLEOTIDE SEQUENCE</scope>
</reference>
<dbReference type="GO" id="GO:0012505">
    <property type="term" value="C:endomembrane system"/>
    <property type="evidence" value="ECO:0007669"/>
    <property type="project" value="UniProtKB-SubCell"/>
</dbReference>